<accession>A0AA95MJS9</accession>
<dbReference type="EMBL" id="CP126114">
    <property type="protein sequence ID" value="WHY84437.1"/>
    <property type="molecule type" value="Genomic_DNA"/>
</dbReference>
<dbReference type="InterPro" id="IPR019615">
    <property type="entry name" value="DUF2487"/>
</dbReference>
<evidence type="ECO:0000313" key="2">
    <source>
        <dbReference type="Proteomes" id="UP001178288"/>
    </source>
</evidence>
<keyword evidence="2" id="KW-1185">Reference proteome</keyword>
<reference evidence="1" key="1">
    <citation type="submission" date="2023-05" db="EMBL/GenBank/DDBJ databases">
        <title>Comparative genomics of Bacillaceae isolates and their secondary metabolite potential.</title>
        <authorList>
            <person name="Song L."/>
            <person name="Nielsen L.J."/>
            <person name="Mohite O."/>
            <person name="Xu X."/>
            <person name="Weber T."/>
            <person name="Kovacs A.T."/>
        </authorList>
    </citation>
    <scope>NUCLEOTIDE SEQUENCE</scope>
    <source>
        <strain evidence="1">XLM17</strain>
    </source>
</reference>
<gene>
    <name evidence="1" type="ORF">QNH39_17455</name>
</gene>
<evidence type="ECO:0000313" key="1">
    <source>
        <dbReference type="EMBL" id="WHY84437.1"/>
    </source>
</evidence>
<dbReference type="Proteomes" id="UP001178288">
    <property type="component" value="Chromosome"/>
</dbReference>
<dbReference type="KEGG" id="nnv:QNH39_17455"/>
<organism evidence="1 2">
    <name type="scientific">Neobacillus novalis</name>
    <dbReference type="NCBI Taxonomy" id="220687"/>
    <lineage>
        <taxon>Bacteria</taxon>
        <taxon>Bacillati</taxon>
        <taxon>Bacillota</taxon>
        <taxon>Bacilli</taxon>
        <taxon>Bacillales</taxon>
        <taxon>Bacillaceae</taxon>
        <taxon>Neobacillus</taxon>
    </lineage>
</organism>
<dbReference type="RefSeq" id="WP_066089272.1">
    <property type="nucleotide sequence ID" value="NZ_CP126114.1"/>
</dbReference>
<name>A0AA95MJS9_9BACI</name>
<sequence length="154" mass="17900">MKWIPQDIDTYLNAKEYVDTAVIPIYSISFGGEMKQSAAAAEFITLLTSQLERQFTGRLLLFPPFTYLKNENSEKVLNDLQNWEKNIVKGDFKHIFYLTSDIEWKAHEEKLGGALIWLPSLLLEQMTESQKVEIINSQVKQLLILFTQKWQEKG</sequence>
<proteinExistence type="predicted"/>
<protein>
    <submittedName>
        <fullName evidence="1">YpiF family protein</fullName>
    </submittedName>
</protein>
<dbReference type="Pfam" id="PF10673">
    <property type="entry name" value="DUF2487"/>
    <property type="match status" value="1"/>
</dbReference>
<dbReference type="AlphaFoldDB" id="A0AA95MJS9"/>